<keyword evidence="2" id="KW-1185">Reference proteome</keyword>
<dbReference type="PANTHER" id="PTHR11319">
    <property type="entry name" value="G PROTEIN-COUPLED RECEPTOR-RELATED"/>
    <property type="match status" value="1"/>
</dbReference>
<organism evidence="1 2">
    <name type="scientific">Cymbomonas tetramitiformis</name>
    <dbReference type="NCBI Taxonomy" id="36881"/>
    <lineage>
        <taxon>Eukaryota</taxon>
        <taxon>Viridiplantae</taxon>
        <taxon>Chlorophyta</taxon>
        <taxon>Pyramimonadophyceae</taxon>
        <taxon>Pyramimonadales</taxon>
        <taxon>Pyramimonadaceae</taxon>
        <taxon>Cymbomonas</taxon>
    </lineage>
</organism>
<dbReference type="EMBL" id="LGRX02008751">
    <property type="protein sequence ID" value="KAK3272868.1"/>
    <property type="molecule type" value="Genomic_DNA"/>
</dbReference>
<evidence type="ECO:0000313" key="2">
    <source>
        <dbReference type="Proteomes" id="UP001190700"/>
    </source>
</evidence>
<dbReference type="InterPro" id="IPR006626">
    <property type="entry name" value="PbH1"/>
</dbReference>
<name>A0AAE0L5I6_9CHLO</name>
<evidence type="ECO:0000313" key="1">
    <source>
        <dbReference type="EMBL" id="KAK3272868.1"/>
    </source>
</evidence>
<dbReference type="Proteomes" id="UP001190700">
    <property type="component" value="Unassembled WGS sequence"/>
</dbReference>
<dbReference type="AlphaFoldDB" id="A0AAE0L5I6"/>
<evidence type="ECO:0008006" key="3">
    <source>
        <dbReference type="Google" id="ProtNLM"/>
    </source>
</evidence>
<dbReference type="SMART" id="SM00710">
    <property type="entry name" value="PbH1"/>
    <property type="match status" value="6"/>
</dbReference>
<gene>
    <name evidence="1" type="ORF">CYMTET_18855</name>
</gene>
<proteinExistence type="predicted"/>
<accession>A0AAE0L5I6</accession>
<comment type="caution">
    <text evidence="1">The sequence shown here is derived from an EMBL/GenBank/DDBJ whole genome shotgun (WGS) entry which is preliminary data.</text>
</comment>
<dbReference type="SUPFAM" id="SSF51126">
    <property type="entry name" value="Pectin lyase-like"/>
    <property type="match status" value="2"/>
</dbReference>
<dbReference type="Gene3D" id="2.160.20.10">
    <property type="entry name" value="Single-stranded right-handed beta-helix, Pectin lyase-like"/>
    <property type="match status" value="1"/>
</dbReference>
<dbReference type="InterPro" id="IPR011050">
    <property type="entry name" value="Pectin_lyase_fold/virulence"/>
</dbReference>
<sequence>MDESSKFLIDMHSPLTNAHTLQPTPQTMFSSTTPRFLLDSNSQVDWESFYSCPCHKKQSSLNSSAYVISDHILAEQNLSQAILGEAQVREVELRVNITLQTSLPIVERSFILSGNCSLGTHCVIDAQGQTRVLVVSSNAAVMLRRVQLANGYAGPLVDLADETYAGMAGCGAGVLVGALGNLTMIDSVISGAVADNKGAGIAFHSTASIYLQHSVLTNNSAAQQGGGISVYQASSDCGQDCNSRPVSNVILEDVLFAKNMAEGDGGGGVYLESLSSAVLLQGLITNCSFVHNTGRGGAGFLWRFLPVDCNFAMRTTLFMGNRAGWRENQAISTGVGGGVMLVGYAEDSATVAFRECLLTGNSAYVGGNLFASSIATVVEDSVVSDGYAERDGGCVVFTCMADKCLQVGGYVTKFSMRRCLVTGCAAGSLGGGVFGTINSHLELADSNITSCVAYKNGGGMYIKDDIRVICNGVVVSNNSATFLAANTTAGVSGYGNGGGMAMTGSACLMMDSAVDNNRGSMGS</sequence>
<reference evidence="1 2" key="1">
    <citation type="journal article" date="2015" name="Genome Biol. Evol.">
        <title>Comparative Genomics of a Bacterivorous Green Alga Reveals Evolutionary Causalities and Consequences of Phago-Mixotrophic Mode of Nutrition.</title>
        <authorList>
            <person name="Burns J.A."/>
            <person name="Paasch A."/>
            <person name="Narechania A."/>
            <person name="Kim E."/>
        </authorList>
    </citation>
    <scope>NUCLEOTIDE SEQUENCE [LARGE SCALE GENOMIC DNA]</scope>
    <source>
        <strain evidence="1 2">PLY_AMNH</strain>
    </source>
</reference>
<protein>
    <recommendedName>
        <fullName evidence="3">Right handed beta helix domain-containing protein</fullName>
    </recommendedName>
</protein>
<dbReference type="InterPro" id="IPR012334">
    <property type="entry name" value="Pectin_lyas_fold"/>
</dbReference>
<dbReference type="PANTHER" id="PTHR11319:SF35">
    <property type="entry name" value="OUTER MEMBRANE PROTEIN PMPC-RELATED"/>
    <property type="match status" value="1"/>
</dbReference>